<feature type="chain" id="PRO_5043852160" description="VWFA domain-containing protein" evidence="1">
    <location>
        <begin position="20"/>
        <end position="278"/>
    </location>
</feature>
<dbReference type="InterPro" id="IPR002035">
    <property type="entry name" value="VWF_A"/>
</dbReference>
<reference evidence="4 5" key="1">
    <citation type="submission" date="2022-05" db="EMBL/GenBank/DDBJ databases">
        <authorList>
            <consortium name="Genoscope - CEA"/>
            <person name="William W."/>
        </authorList>
    </citation>
    <scope>NUCLEOTIDE SEQUENCE [LARGE SCALE GENOMIC DNA]</scope>
</reference>
<dbReference type="AlphaFoldDB" id="A0AAU9VN53"/>
<dbReference type="EMBL" id="CALNXJ010000002">
    <property type="protein sequence ID" value="CAH3034556.1"/>
    <property type="molecule type" value="Genomic_DNA"/>
</dbReference>
<dbReference type="Pfam" id="PF00092">
    <property type="entry name" value="VWA"/>
    <property type="match status" value="1"/>
</dbReference>
<protein>
    <recommendedName>
        <fullName evidence="6">VWFA domain-containing protein</fullName>
    </recommendedName>
</protein>
<dbReference type="InterPro" id="IPR003609">
    <property type="entry name" value="Pan_app"/>
</dbReference>
<organism evidence="4 5">
    <name type="scientific">Pocillopora meandrina</name>
    <dbReference type="NCBI Taxonomy" id="46732"/>
    <lineage>
        <taxon>Eukaryota</taxon>
        <taxon>Metazoa</taxon>
        <taxon>Cnidaria</taxon>
        <taxon>Anthozoa</taxon>
        <taxon>Hexacorallia</taxon>
        <taxon>Scleractinia</taxon>
        <taxon>Astrocoeniina</taxon>
        <taxon>Pocilloporidae</taxon>
        <taxon>Pocillopora</taxon>
    </lineage>
</organism>
<sequence length="278" mass="31363">MSSLWLFWVFKVVFLVTSAHIPECPTILDVIFMIDTSMNINNSELTDTKEFIKNIIPYINPSIEGLTRRYQISGTQDVSTIQRAVDEIQRGIGQPVMYRAFSVATRDVGEHRPQKDLKRLLVVASNGRYIHPDLAVSSAQQPKDDGIVIISLWINTNVTKEQLESVATSKRLVVIAHSSRDYTAMSNLVSLICEAERESGALISYSAERSALKGHVIETVHAWDDFSCAFSCLRVHNCFSFNFKKISQACELIHTNRLTSLGDIIKDFDSSYHELTFL</sequence>
<proteinExistence type="predicted"/>
<evidence type="ECO:0000313" key="4">
    <source>
        <dbReference type="EMBL" id="CAH3034556.1"/>
    </source>
</evidence>
<dbReference type="Pfam" id="PF00024">
    <property type="entry name" value="PAN_1"/>
    <property type="match status" value="1"/>
</dbReference>
<dbReference type="PROSITE" id="PS50948">
    <property type="entry name" value="PAN"/>
    <property type="match status" value="1"/>
</dbReference>
<comment type="caution">
    <text evidence="4">The sequence shown here is derived from an EMBL/GenBank/DDBJ whole genome shotgun (WGS) entry which is preliminary data.</text>
</comment>
<dbReference type="InterPro" id="IPR036465">
    <property type="entry name" value="vWFA_dom_sf"/>
</dbReference>
<evidence type="ECO:0000259" key="2">
    <source>
        <dbReference type="PROSITE" id="PS50234"/>
    </source>
</evidence>
<keyword evidence="5" id="KW-1185">Reference proteome</keyword>
<dbReference type="Proteomes" id="UP001159428">
    <property type="component" value="Unassembled WGS sequence"/>
</dbReference>
<evidence type="ECO:0000256" key="1">
    <source>
        <dbReference type="SAM" id="SignalP"/>
    </source>
</evidence>
<feature type="domain" description="Apple" evidence="3">
    <location>
        <begin position="193"/>
        <end position="277"/>
    </location>
</feature>
<evidence type="ECO:0000259" key="3">
    <source>
        <dbReference type="PROSITE" id="PS50948"/>
    </source>
</evidence>
<feature type="domain" description="VWFA" evidence="2">
    <location>
        <begin position="29"/>
        <end position="192"/>
    </location>
</feature>
<dbReference type="SUPFAM" id="SSF53300">
    <property type="entry name" value="vWA-like"/>
    <property type="match status" value="1"/>
</dbReference>
<evidence type="ECO:0008006" key="6">
    <source>
        <dbReference type="Google" id="ProtNLM"/>
    </source>
</evidence>
<keyword evidence="1" id="KW-0732">Signal</keyword>
<gene>
    <name evidence="4" type="ORF">PMEA_00010813</name>
</gene>
<dbReference type="PROSITE" id="PS50234">
    <property type="entry name" value="VWFA"/>
    <property type="match status" value="1"/>
</dbReference>
<dbReference type="Gene3D" id="3.40.50.410">
    <property type="entry name" value="von Willebrand factor, type A domain"/>
    <property type="match status" value="1"/>
</dbReference>
<feature type="signal peptide" evidence="1">
    <location>
        <begin position="1"/>
        <end position="19"/>
    </location>
</feature>
<name>A0AAU9VN53_9CNID</name>
<accession>A0AAU9VN53</accession>
<evidence type="ECO:0000313" key="5">
    <source>
        <dbReference type="Proteomes" id="UP001159428"/>
    </source>
</evidence>